<evidence type="ECO:0000256" key="1">
    <source>
        <dbReference type="ARBA" id="ARBA00022448"/>
    </source>
</evidence>
<reference evidence="5 6" key="1">
    <citation type="submission" date="2011-02" db="EMBL/GenBank/DDBJ databases">
        <authorList>
            <person name="Muzny D."/>
            <person name="Qin X."/>
            <person name="Buhay C."/>
            <person name="Dugan-Rocha S."/>
            <person name="Ding Y."/>
            <person name="Chen G."/>
            <person name="Hawes A."/>
            <person name="Holder M."/>
            <person name="Jhangiani S."/>
            <person name="Johnson A."/>
            <person name="Khan Z."/>
            <person name="Li Z."/>
            <person name="Liu W."/>
            <person name="Liu X."/>
            <person name="Perez L."/>
            <person name="Shen H."/>
            <person name="Wang Q."/>
            <person name="Watt J."/>
            <person name="Xi L."/>
            <person name="Xin Y."/>
            <person name="Zhou J."/>
            <person name="Deng J."/>
            <person name="Jiang H."/>
            <person name="Liu Y."/>
            <person name="Qu J."/>
            <person name="Song X.-Z."/>
            <person name="Zhang L."/>
            <person name="Villasana D."/>
            <person name="Johnson A."/>
            <person name="Liu J."/>
            <person name="Liyanage D."/>
            <person name="Lorensuhewa L."/>
            <person name="Robinson T."/>
            <person name="Song A."/>
            <person name="Song B.-B."/>
            <person name="Dinh H."/>
            <person name="Thornton R."/>
            <person name="Coyle M."/>
            <person name="Francisco L."/>
            <person name="Jackson L."/>
            <person name="Javaid M."/>
            <person name="Korchina V."/>
            <person name="Kovar C."/>
            <person name="Mata R."/>
            <person name="Mathew T."/>
            <person name="Ngo R."/>
            <person name="Nguyen L."/>
            <person name="Nguyen N."/>
            <person name="Okwuonu G."/>
            <person name="Ongeri F."/>
            <person name="Pham C."/>
            <person name="Simmons D."/>
            <person name="Wilczek-Boney K."/>
            <person name="Hale W."/>
            <person name="Jakkamsetti A."/>
            <person name="Pham P."/>
            <person name="Ruth R."/>
            <person name="San Lucas F."/>
            <person name="Warren J."/>
            <person name="Zhang J."/>
            <person name="Zhao Z."/>
            <person name="Zhou C."/>
            <person name="Zhu D."/>
            <person name="Lee S."/>
            <person name="Bess C."/>
            <person name="Blankenburg K."/>
            <person name="Forbes L."/>
            <person name="Fu Q."/>
            <person name="Gubbala S."/>
            <person name="Hirani K."/>
            <person name="Jayaseelan J.C."/>
            <person name="Lara F."/>
            <person name="Munidasa M."/>
            <person name="Palculict T."/>
            <person name="Patil S."/>
            <person name="Pu L.-L."/>
            <person name="Saada N."/>
            <person name="Tang L."/>
            <person name="Weissenberger G."/>
            <person name="Zhu Y."/>
            <person name="Hemphill L."/>
            <person name="Shang Y."/>
            <person name="Youmans B."/>
            <person name="Ayvaz T."/>
            <person name="Ross M."/>
            <person name="Santibanez J."/>
            <person name="Aqrawi P."/>
            <person name="Gross S."/>
            <person name="Joshi V."/>
            <person name="Fowler G."/>
            <person name="Nazareth L."/>
            <person name="Reid J."/>
            <person name="Worley K."/>
            <person name="Petrosino J."/>
            <person name="Highlander S."/>
            <person name="Gibbs R."/>
        </authorList>
    </citation>
    <scope>NUCLEOTIDE SEQUENCE [LARGE SCALE GENOMIC DNA]</scope>
    <source>
        <strain evidence="5 6">DSM 15829</strain>
    </source>
</reference>
<dbReference type="RefSeq" id="WP_006302384.1">
    <property type="nucleotide sequence ID" value="NZ_ACGK02000001.1"/>
</dbReference>
<gene>
    <name evidence="5" type="ORF">HMPREF0091_10263</name>
</gene>
<sequence length="301" mass="32969">MLQIEHLTKSYKPAQQGFLKNLARKFTKQTAKDAAESAHNLETFAVRDLSLNVESGDIFAFIGPNGAGKTTTIKSIVGIHSFDSGTITIDGHSIVDEPLAAKQIFSYLPDNPEIYNYVSGIQYLRFVADMYGVDPRLARERMHKYADIFELTSKLNMRCADYSHGMKQKIAIIASLLHNPRLLVLDEPFVGLDPEATLHFKEIMHEICQAGGAVFYSTHVLEVAEKLCNKAAMIKNGRLVAQGTMSELTHNTSLETLFMNELADDSASLVTGESAVSTCENASIDETSDLSDAAASNTSAE</sequence>
<keyword evidence="1" id="KW-0813">Transport</keyword>
<dbReference type="CDD" id="cd03230">
    <property type="entry name" value="ABC_DR_subfamily_A"/>
    <property type="match status" value="1"/>
</dbReference>
<dbReference type="PANTHER" id="PTHR42939">
    <property type="entry name" value="ABC TRANSPORTER ATP-BINDING PROTEIN ALBC-RELATED"/>
    <property type="match status" value="1"/>
</dbReference>
<dbReference type="GO" id="GO:0005524">
    <property type="term" value="F:ATP binding"/>
    <property type="evidence" value="ECO:0007669"/>
    <property type="project" value="UniProtKB-KW"/>
</dbReference>
<keyword evidence="2" id="KW-0547">Nucleotide-binding</keyword>
<keyword evidence="3 5" id="KW-0067">ATP-binding</keyword>
<dbReference type="GO" id="GO:0016887">
    <property type="term" value="F:ATP hydrolysis activity"/>
    <property type="evidence" value="ECO:0007669"/>
    <property type="project" value="InterPro"/>
</dbReference>
<evidence type="ECO:0000313" key="5">
    <source>
        <dbReference type="EMBL" id="EGF23316.1"/>
    </source>
</evidence>
<dbReference type="InterPro" id="IPR027417">
    <property type="entry name" value="P-loop_NTPase"/>
</dbReference>
<dbReference type="PROSITE" id="PS00211">
    <property type="entry name" value="ABC_TRANSPORTER_1"/>
    <property type="match status" value="1"/>
</dbReference>
<dbReference type="PANTHER" id="PTHR42939:SF1">
    <property type="entry name" value="ABC TRANSPORTER ATP-BINDING PROTEIN ALBC-RELATED"/>
    <property type="match status" value="1"/>
</dbReference>
<evidence type="ECO:0000256" key="2">
    <source>
        <dbReference type="ARBA" id="ARBA00022741"/>
    </source>
</evidence>
<feature type="domain" description="ABC transporter" evidence="4">
    <location>
        <begin position="29"/>
        <end position="261"/>
    </location>
</feature>
<name>F1T3M2_9ACTN</name>
<proteinExistence type="predicted"/>
<dbReference type="Pfam" id="PF00005">
    <property type="entry name" value="ABC_tran"/>
    <property type="match status" value="1"/>
</dbReference>
<dbReference type="InterPro" id="IPR003439">
    <property type="entry name" value="ABC_transporter-like_ATP-bd"/>
</dbReference>
<comment type="caution">
    <text evidence="5">The sequence shown here is derived from an EMBL/GenBank/DDBJ whole genome shotgun (WGS) entry which is preliminary data.</text>
</comment>
<dbReference type="InterPro" id="IPR051782">
    <property type="entry name" value="ABC_Transporter_VariousFunc"/>
</dbReference>
<dbReference type="InterPro" id="IPR017871">
    <property type="entry name" value="ABC_transporter-like_CS"/>
</dbReference>
<evidence type="ECO:0000313" key="6">
    <source>
        <dbReference type="Proteomes" id="UP000005947"/>
    </source>
</evidence>
<dbReference type="Gene3D" id="3.40.50.300">
    <property type="entry name" value="P-loop containing nucleotide triphosphate hydrolases"/>
    <property type="match status" value="1"/>
</dbReference>
<dbReference type="SMART" id="SM00382">
    <property type="entry name" value="AAA"/>
    <property type="match status" value="1"/>
</dbReference>
<dbReference type="InterPro" id="IPR003593">
    <property type="entry name" value="AAA+_ATPase"/>
</dbReference>
<dbReference type="eggNOG" id="COG1131">
    <property type="taxonomic scope" value="Bacteria"/>
</dbReference>
<dbReference type="Proteomes" id="UP000005947">
    <property type="component" value="Unassembled WGS sequence"/>
</dbReference>
<evidence type="ECO:0000259" key="4">
    <source>
        <dbReference type="PROSITE" id="PS50893"/>
    </source>
</evidence>
<evidence type="ECO:0000256" key="3">
    <source>
        <dbReference type="ARBA" id="ARBA00022840"/>
    </source>
</evidence>
<keyword evidence="6" id="KW-1185">Reference proteome</keyword>
<dbReference type="OrthoDB" id="3177347at2"/>
<dbReference type="GeneID" id="93211024"/>
<dbReference type="PROSITE" id="PS50893">
    <property type="entry name" value="ABC_TRANSPORTER_2"/>
    <property type="match status" value="1"/>
</dbReference>
<organism evidence="5 6">
    <name type="scientific">Fannyhessea vaginae DSM 15829</name>
    <dbReference type="NCBI Taxonomy" id="525256"/>
    <lineage>
        <taxon>Bacteria</taxon>
        <taxon>Bacillati</taxon>
        <taxon>Actinomycetota</taxon>
        <taxon>Coriobacteriia</taxon>
        <taxon>Coriobacteriales</taxon>
        <taxon>Atopobiaceae</taxon>
        <taxon>Fannyhessea</taxon>
    </lineage>
</organism>
<dbReference type="SUPFAM" id="SSF52540">
    <property type="entry name" value="P-loop containing nucleoside triphosphate hydrolases"/>
    <property type="match status" value="1"/>
</dbReference>
<accession>F1T3M2</accession>
<dbReference type="AlphaFoldDB" id="F1T3M2"/>
<protein>
    <submittedName>
        <fullName evidence="5">ABC transporter, ATP-binding protein</fullName>
    </submittedName>
</protein>
<dbReference type="EMBL" id="ACGK02000001">
    <property type="protein sequence ID" value="EGF23316.1"/>
    <property type="molecule type" value="Genomic_DNA"/>
</dbReference>